<name>A0A1Z5KP99_FISSO</name>
<dbReference type="GO" id="GO:0005739">
    <property type="term" value="C:mitochondrion"/>
    <property type="evidence" value="ECO:0007669"/>
    <property type="project" value="TreeGrafter"/>
</dbReference>
<dbReference type="AlphaFoldDB" id="A0A1Z5KP99"/>
<gene>
    <name evidence="5" type="ORF">FisN_6Lh014</name>
</gene>
<dbReference type="SMART" id="SM00450">
    <property type="entry name" value="RHOD"/>
    <property type="match status" value="2"/>
</dbReference>
<evidence type="ECO:0000313" key="5">
    <source>
        <dbReference type="EMBL" id="GAX28160.1"/>
    </source>
</evidence>
<dbReference type="CDD" id="cd01449">
    <property type="entry name" value="TST_Repeat_2"/>
    <property type="match status" value="1"/>
</dbReference>
<keyword evidence="1 5" id="KW-0808">Transferase</keyword>
<keyword evidence="3" id="KW-0812">Transmembrane</keyword>
<protein>
    <submittedName>
        <fullName evidence="5">Thiosulfate/3-mercaptopyruvate sulfurtransferase</fullName>
        <ecNumber evidence="5">2.8.1.1</ecNumber>
        <ecNumber evidence="5">2.8.1.2</ecNumber>
    </submittedName>
</protein>
<dbReference type="FunCoup" id="A0A1Z5KP99">
    <property type="interactions" value="107"/>
</dbReference>
<evidence type="ECO:0000313" key="6">
    <source>
        <dbReference type="Proteomes" id="UP000198406"/>
    </source>
</evidence>
<evidence type="ECO:0000256" key="1">
    <source>
        <dbReference type="ARBA" id="ARBA00022679"/>
    </source>
</evidence>
<reference evidence="5 6" key="1">
    <citation type="journal article" date="2015" name="Plant Cell">
        <title>Oil accumulation by the oleaginous diatom Fistulifera solaris as revealed by the genome and transcriptome.</title>
        <authorList>
            <person name="Tanaka T."/>
            <person name="Maeda Y."/>
            <person name="Veluchamy A."/>
            <person name="Tanaka M."/>
            <person name="Abida H."/>
            <person name="Marechal E."/>
            <person name="Bowler C."/>
            <person name="Muto M."/>
            <person name="Sunaga Y."/>
            <person name="Tanaka M."/>
            <person name="Yoshino T."/>
            <person name="Taniguchi T."/>
            <person name="Fukuda Y."/>
            <person name="Nemoto M."/>
            <person name="Matsumoto M."/>
            <person name="Wong P.S."/>
            <person name="Aburatani S."/>
            <person name="Fujibuchi W."/>
        </authorList>
    </citation>
    <scope>NUCLEOTIDE SEQUENCE [LARGE SCALE GENOMIC DNA]</scope>
    <source>
        <strain evidence="5 6">JPCC DA0580</strain>
    </source>
</reference>
<dbReference type="InterPro" id="IPR036873">
    <property type="entry name" value="Rhodanese-like_dom_sf"/>
</dbReference>
<dbReference type="Pfam" id="PF00581">
    <property type="entry name" value="Rhodanese"/>
    <property type="match status" value="1"/>
</dbReference>
<dbReference type="PANTHER" id="PTHR11364:SF27">
    <property type="entry name" value="SULFURTRANSFERASE"/>
    <property type="match status" value="1"/>
</dbReference>
<dbReference type="OrthoDB" id="270167at2759"/>
<keyword evidence="3" id="KW-0472">Membrane</keyword>
<sequence length="397" mass="43842">MTVAPRGSTNAIYSLLYCWGMLICSANVSGFSIVSSHLSVTKCRSSLSPFFLTKAKRRACMTTQSSTFSDLDSFFSSLREDENDFQVSVDAALKIHAQCSPEQVRFVDGTWTLPTPSSSTLKPRQLFEQGPRIPNAIFLDIDDLADTTTNLPHMMPSPTLWNAYMNAYQITNNHHLIVYGQTTNCMYIHRAFVQLLSMGHDPSKLHLCTASFEEWQAAGGPVETSVKSVLTAKEVLDRDSTGTYQATEPQAVIDKDALLSIVNTQSKSLVDNNKYRIIDVRSPDRFYARVDEPRLGLRKGHIPGARNVFFASLLQDKAPIRLKPKADLEPILADYLKSPQGEQEETTIISLCGSGATACTLKAALMVCGRDPKSILLYDGSWCEWGADPETPIVVGD</sequence>
<evidence type="ECO:0000256" key="3">
    <source>
        <dbReference type="SAM" id="Phobius"/>
    </source>
</evidence>
<dbReference type="GO" id="GO:0016784">
    <property type="term" value="F:3-mercaptopyruvate sulfurtransferase activity"/>
    <property type="evidence" value="ECO:0007669"/>
    <property type="project" value="UniProtKB-EC"/>
</dbReference>
<dbReference type="EC" id="2.8.1.2" evidence="5"/>
<dbReference type="InParanoid" id="A0A1Z5KP99"/>
<feature type="domain" description="Rhodanese" evidence="4">
    <location>
        <begin position="271"/>
        <end position="394"/>
    </location>
</feature>
<feature type="transmembrane region" description="Helical" evidence="3">
    <location>
        <begin position="12"/>
        <end position="34"/>
    </location>
</feature>
<dbReference type="Proteomes" id="UP000198406">
    <property type="component" value="Unassembled WGS sequence"/>
</dbReference>
<keyword evidence="5" id="KW-0670">Pyruvate</keyword>
<keyword evidence="2" id="KW-0677">Repeat</keyword>
<accession>A0A1Z5KP99</accession>
<dbReference type="InterPro" id="IPR045078">
    <property type="entry name" value="TST/MPST-like"/>
</dbReference>
<dbReference type="SUPFAM" id="SSF52821">
    <property type="entry name" value="Rhodanese/Cell cycle control phosphatase"/>
    <property type="match status" value="2"/>
</dbReference>
<dbReference type="EMBL" id="BDSP01000266">
    <property type="protein sequence ID" value="GAX28160.1"/>
    <property type="molecule type" value="Genomic_DNA"/>
</dbReference>
<comment type="caution">
    <text evidence="5">The sequence shown here is derived from an EMBL/GenBank/DDBJ whole genome shotgun (WGS) entry which is preliminary data.</text>
</comment>
<dbReference type="EC" id="2.8.1.1" evidence="5"/>
<keyword evidence="3" id="KW-1133">Transmembrane helix</keyword>
<dbReference type="GO" id="GO:0004792">
    <property type="term" value="F:thiosulfate-cyanide sulfurtransferase activity"/>
    <property type="evidence" value="ECO:0007669"/>
    <property type="project" value="UniProtKB-EC"/>
</dbReference>
<evidence type="ECO:0000259" key="4">
    <source>
        <dbReference type="PROSITE" id="PS50206"/>
    </source>
</evidence>
<dbReference type="InterPro" id="IPR001763">
    <property type="entry name" value="Rhodanese-like_dom"/>
</dbReference>
<evidence type="ECO:0000256" key="2">
    <source>
        <dbReference type="ARBA" id="ARBA00022737"/>
    </source>
</evidence>
<proteinExistence type="predicted"/>
<dbReference type="PROSITE" id="PS50206">
    <property type="entry name" value="RHODANESE_3"/>
    <property type="match status" value="2"/>
</dbReference>
<feature type="domain" description="Rhodanese" evidence="4">
    <location>
        <begin position="122"/>
        <end position="224"/>
    </location>
</feature>
<organism evidence="5 6">
    <name type="scientific">Fistulifera solaris</name>
    <name type="common">Oleaginous diatom</name>
    <dbReference type="NCBI Taxonomy" id="1519565"/>
    <lineage>
        <taxon>Eukaryota</taxon>
        <taxon>Sar</taxon>
        <taxon>Stramenopiles</taxon>
        <taxon>Ochrophyta</taxon>
        <taxon>Bacillariophyta</taxon>
        <taxon>Bacillariophyceae</taxon>
        <taxon>Bacillariophycidae</taxon>
        <taxon>Naviculales</taxon>
        <taxon>Naviculaceae</taxon>
        <taxon>Fistulifera</taxon>
    </lineage>
</organism>
<dbReference type="PANTHER" id="PTHR11364">
    <property type="entry name" value="THIOSULFATE SULFERTANSFERASE"/>
    <property type="match status" value="1"/>
</dbReference>
<dbReference type="Gene3D" id="3.40.250.10">
    <property type="entry name" value="Rhodanese-like domain"/>
    <property type="match status" value="2"/>
</dbReference>
<keyword evidence="6" id="KW-1185">Reference proteome</keyword>